<organism evidence="3 4">
    <name type="scientific">Bombus vosnesenskii</name>
    <dbReference type="NCBI Taxonomy" id="207650"/>
    <lineage>
        <taxon>Eukaryota</taxon>
        <taxon>Metazoa</taxon>
        <taxon>Ecdysozoa</taxon>
        <taxon>Arthropoda</taxon>
        <taxon>Hexapoda</taxon>
        <taxon>Insecta</taxon>
        <taxon>Pterygota</taxon>
        <taxon>Neoptera</taxon>
        <taxon>Endopterygota</taxon>
        <taxon>Hymenoptera</taxon>
        <taxon>Apocrita</taxon>
        <taxon>Aculeata</taxon>
        <taxon>Apoidea</taxon>
        <taxon>Anthophila</taxon>
        <taxon>Apidae</taxon>
        <taxon>Bombus</taxon>
        <taxon>Pyrobombus</taxon>
    </lineage>
</organism>
<keyword evidence="3" id="KW-1185">Reference proteome</keyword>
<feature type="compositionally biased region" description="Low complexity" evidence="2">
    <location>
        <begin position="116"/>
        <end position="141"/>
    </location>
</feature>
<evidence type="ECO:0000256" key="2">
    <source>
        <dbReference type="SAM" id="MobiDB-lite"/>
    </source>
</evidence>
<feature type="coiled-coil region" evidence="1">
    <location>
        <begin position="23"/>
        <end position="99"/>
    </location>
</feature>
<dbReference type="KEGG" id="bvk:117232537"/>
<evidence type="ECO:0000256" key="1">
    <source>
        <dbReference type="SAM" id="Coils"/>
    </source>
</evidence>
<dbReference type="RefSeq" id="XP_033347846.1">
    <property type="nucleotide sequence ID" value="XM_033491955.1"/>
</dbReference>
<feature type="region of interest" description="Disordered" evidence="2">
    <location>
        <begin position="101"/>
        <end position="144"/>
    </location>
</feature>
<proteinExistence type="predicted"/>
<protein>
    <submittedName>
        <fullName evidence="4">Uncharacterized protein LOC117232537</fullName>
    </submittedName>
</protein>
<reference evidence="4" key="1">
    <citation type="submission" date="2025-08" db="UniProtKB">
        <authorList>
            <consortium name="RefSeq"/>
        </authorList>
    </citation>
    <scope>IDENTIFICATION</scope>
    <source>
        <tissue evidence="4">Muscle</tissue>
    </source>
</reference>
<sequence length="157" mass="17794">MILQATIRKLQTELERLQSTRINRDFQKRVEQLTIANQKLIQENHRLKNGGKGLKHLLESIKSLENNVVKERASFQMQIQKLKAENAALLLKVQQLTASVNRKPGDGSPALKCHNRTSSTLRRSRSRSSSISSRNKTSSLSPGVNQSYQLMSKILFV</sequence>
<gene>
    <name evidence="4" type="primary">LOC117232537</name>
</gene>
<dbReference type="AlphaFoldDB" id="A0A6J3K5S6"/>
<name>A0A6J3K5S6_9HYME</name>
<evidence type="ECO:0000313" key="3">
    <source>
        <dbReference type="Proteomes" id="UP000504631"/>
    </source>
</evidence>
<dbReference type="Proteomes" id="UP000504631">
    <property type="component" value="Unplaced"/>
</dbReference>
<evidence type="ECO:0000313" key="4">
    <source>
        <dbReference type="RefSeq" id="XP_033347846.1"/>
    </source>
</evidence>
<accession>A0A6J3K5S6</accession>
<dbReference type="GeneID" id="117232537"/>
<keyword evidence="1" id="KW-0175">Coiled coil</keyword>